<dbReference type="PROSITE" id="PS00792">
    <property type="entry name" value="DHPS_1"/>
    <property type="match status" value="1"/>
</dbReference>
<comment type="similarity">
    <text evidence="9">Belongs to the DHPS family.</text>
</comment>
<dbReference type="PANTHER" id="PTHR20941:SF1">
    <property type="entry name" value="FOLIC ACID SYNTHESIS PROTEIN FOL1"/>
    <property type="match status" value="1"/>
</dbReference>
<dbReference type="Pfam" id="PF00809">
    <property type="entry name" value="Pterin_bind"/>
    <property type="match status" value="1"/>
</dbReference>
<dbReference type="GO" id="GO:0046872">
    <property type="term" value="F:metal ion binding"/>
    <property type="evidence" value="ECO:0007669"/>
    <property type="project" value="UniProtKB-KW"/>
</dbReference>
<reference evidence="11 12" key="1">
    <citation type="submission" date="2018-05" db="EMBL/GenBank/DDBJ databases">
        <title>Zavarzinia sp. HR-AS.</title>
        <authorList>
            <person name="Lee Y."/>
            <person name="Jeon C.O."/>
        </authorList>
    </citation>
    <scope>NUCLEOTIDE SEQUENCE [LARGE SCALE GENOMIC DNA]</scope>
    <source>
        <strain evidence="11 12">HR-AS</strain>
    </source>
</reference>
<evidence type="ECO:0000256" key="7">
    <source>
        <dbReference type="ARBA" id="ARBA00022842"/>
    </source>
</evidence>
<dbReference type="InterPro" id="IPR045031">
    <property type="entry name" value="DHP_synth-like"/>
</dbReference>
<dbReference type="GO" id="GO:0005829">
    <property type="term" value="C:cytosol"/>
    <property type="evidence" value="ECO:0007669"/>
    <property type="project" value="TreeGrafter"/>
</dbReference>
<comment type="catalytic activity">
    <reaction evidence="1">
        <text>(7,8-dihydropterin-6-yl)methyl diphosphate + 4-aminobenzoate = 7,8-dihydropteroate + diphosphate</text>
        <dbReference type="Rhea" id="RHEA:19949"/>
        <dbReference type="ChEBI" id="CHEBI:17836"/>
        <dbReference type="ChEBI" id="CHEBI:17839"/>
        <dbReference type="ChEBI" id="CHEBI:33019"/>
        <dbReference type="ChEBI" id="CHEBI:72950"/>
        <dbReference type="EC" id="2.5.1.15"/>
    </reaction>
</comment>
<evidence type="ECO:0000259" key="10">
    <source>
        <dbReference type="PROSITE" id="PS50972"/>
    </source>
</evidence>
<keyword evidence="5 9" id="KW-0808">Transferase</keyword>
<evidence type="ECO:0000256" key="2">
    <source>
        <dbReference type="ARBA" id="ARBA00001946"/>
    </source>
</evidence>
<dbReference type="RefSeq" id="WP_109906080.1">
    <property type="nucleotide sequence ID" value="NZ_QGLE01000006.1"/>
</dbReference>
<evidence type="ECO:0000256" key="6">
    <source>
        <dbReference type="ARBA" id="ARBA00022723"/>
    </source>
</evidence>
<sequence>MHGSYISPAGLLRGAEAAQAVAEGRAMALGPGLAHLHHLRLGPGTRELLPLTGAPAYPDPGRPLVMGIVNATPDSFSDGGRFLGRAGIEQAERLVEAGADMLDIGGESTRPGAAEVPVAEEIDRICPVIEGARRLGVGISVDTRKAAVMKAALEAGATVVNDVSALAFDAAAAPFLAGQDCPVVLMHARKLPATMQQAPHYDDLLFEVVAELDAACERAVAAGIARSRLILDPGIGFAKTARHNAELIDGLHALHALRLPILLGVSRKSFIGHFAGITEPAARLAGSLAAALAGLDRGAAILRVHDVAETVQAVKLWTAINAAPPPHD</sequence>
<accession>A0A317E6H0</accession>
<protein>
    <recommendedName>
        <fullName evidence="4 9">Dihydropteroate synthase</fullName>
        <shortName evidence="9">DHPS</shortName>
        <ecNumber evidence="4 9">2.5.1.15</ecNumber>
    </recommendedName>
    <alternativeName>
        <fullName evidence="9">Dihydropteroate pyrophosphorylase</fullName>
    </alternativeName>
</protein>
<proteinExistence type="inferred from homology"/>
<evidence type="ECO:0000256" key="4">
    <source>
        <dbReference type="ARBA" id="ARBA00012458"/>
    </source>
</evidence>
<dbReference type="CDD" id="cd00739">
    <property type="entry name" value="DHPS"/>
    <property type="match status" value="1"/>
</dbReference>
<dbReference type="AlphaFoldDB" id="A0A317E6H0"/>
<keyword evidence="7 9" id="KW-0460">Magnesium</keyword>
<dbReference type="InterPro" id="IPR006390">
    <property type="entry name" value="DHP_synth_dom"/>
</dbReference>
<evidence type="ECO:0000313" key="12">
    <source>
        <dbReference type="Proteomes" id="UP000245461"/>
    </source>
</evidence>
<dbReference type="GO" id="GO:0046656">
    <property type="term" value="P:folic acid biosynthetic process"/>
    <property type="evidence" value="ECO:0007669"/>
    <property type="project" value="UniProtKB-KW"/>
</dbReference>
<dbReference type="InterPro" id="IPR000489">
    <property type="entry name" value="Pterin-binding_dom"/>
</dbReference>
<dbReference type="InterPro" id="IPR011005">
    <property type="entry name" value="Dihydropteroate_synth-like_sf"/>
</dbReference>
<evidence type="ECO:0000256" key="8">
    <source>
        <dbReference type="ARBA" id="ARBA00022909"/>
    </source>
</evidence>
<comment type="pathway">
    <text evidence="3 9">Cofactor biosynthesis; tetrahydrofolate biosynthesis; 7,8-dihydrofolate from 2-amino-4-hydroxy-6-hydroxymethyl-7,8-dihydropteridine diphosphate and 4-aminobenzoate: step 1/2.</text>
</comment>
<dbReference type="GO" id="GO:0046654">
    <property type="term" value="P:tetrahydrofolate biosynthetic process"/>
    <property type="evidence" value="ECO:0007669"/>
    <property type="project" value="UniProtKB-UniPathway"/>
</dbReference>
<dbReference type="EMBL" id="QGLE01000006">
    <property type="protein sequence ID" value="PWR22607.1"/>
    <property type="molecule type" value="Genomic_DNA"/>
</dbReference>
<evidence type="ECO:0000256" key="9">
    <source>
        <dbReference type="RuleBase" id="RU361205"/>
    </source>
</evidence>
<dbReference type="GO" id="GO:0004156">
    <property type="term" value="F:dihydropteroate synthase activity"/>
    <property type="evidence" value="ECO:0007669"/>
    <property type="project" value="UniProtKB-EC"/>
</dbReference>
<comment type="caution">
    <text evidence="11">The sequence shown here is derived from an EMBL/GenBank/DDBJ whole genome shotgun (WGS) entry which is preliminary data.</text>
</comment>
<organism evidence="11 12">
    <name type="scientific">Zavarzinia aquatilis</name>
    <dbReference type="NCBI Taxonomy" id="2211142"/>
    <lineage>
        <taxon>Bacteria</taxon>
        <taxon>Pseudomonadati</taxon>
        <taxon>Pseudomonadota</taxon>
        <taxon>Alphaproteobacteria</taxon>
        <taxon>Rhodospirillales</taxon>
        <taxon>Zavarziniaceae</taxon>
        <taxon>Zavarzinia</taxon>
    </lineage>
</organism>
<name>A0A317E6H0_9PROT</name>
<dbReference type="SUPFAM" id="SSF51717">
    <property type="entry name" value="Dihydropteroate synthetase-like"/>
    <property type="match status" value="1"/>
</dbReference>
<evidence type="ECO:0000256" key="1">
    <source>
        <dbReference type="ARBA" id="ARBA00000012"/>
    </source>
</evidence>
<comment type="cofactor">
    <cofactor evidence="2 9">
        <name>Mg(2+)</name>
        <dbReference type="ChEBI" id="CHEBI:18420"/>
    </cofactor>
</comment>
<keyword evidence="12" id="KW-1185">Reference proteome</keyword>
<keyword evidence="8 9" id="KW-0289">Folate biosynthesis</keyword>
<dbReference type="PROSITE" id="PS00793">
    <property type="entry name" value="DHPS_2"/>
    <property type="match status" value="1"/>
</dbReference>
<dbReference type="NCBIfam" id="TIGR01496">
    <property type="entry name" value="DHPS"/>
    <property type="match status" value="1"/>
</dbReference>
<evidence type="ECO:0000256" key="3">
    <source>
        <dbReference type="ARBA" id="ARBA00004763"/>
    </source>
</evidence>
<dbReference type="Gene3D" id="3.20.20.20">
    <property type="entry name" value="Dihydropteroate synthase-like"/>
    <property type="match status" value="1"/>
</dbReference>
<keyword evidence="6 9" id="KW-0479">Metal-binding</keyword>
<evidence type="ECO:0000313" key="11">
    <source>
        <dbReference type="EMBL" id="PWR22607.1"/>
    </source>
</evidence>
<feature type="domain" description="Pterin-binding" evidence="10">
    <location>
        <begin position="63"/>
        <end position="315"/>
    </location>
</feature>
<dbReference type="Proteomes" id="UP000245461">
    <property type="component" value="Unassembled WGS sequence"/>
</dbReference>
<dbReference type="OrthoDB" id="9811744at2"/>
<dbReference type="PANTHER" id="PTHR20941">
    <property type="entry name" value="FOLATE SYNTHESIS PROTEINS"/>
    <property type="match status" value="1"/>
</dbReference>
<comment type="function">
    <text evidence="9">Catalyzes the condensation of para-aminobenzoate (pABA) with 6-hydroxymethyl-7,8-dihydropterin diphosphate (DHPt-PP) to form 7,8-dihydropteroate (H2Pte), the immediate precursor of folate derivatives.</text>
</comment>
<dbReference type="UniPathway" id="UPA00077">
    <property type="reaction ID" value="UER00156"/>
</dbReference>
<dbReference type="EC" id="2.5.1.15" evidence="4 9"/>
<gene>
    <name evidence="11" type="primary">folP</name>
    <name evidence="11" type="ORF">DKG74_12110</name>
</gene>
<dbReference type="PROSITE" id="PS50972">
    <property type="entry name" value="PTERIN_BINDING"/>
    <property type="match status" value="1"/>
</dbReference>
<evidence type="ECO:0000256" key="5">
    <source>
        <dbReference type="ARBA" id="ARBA00022679"/>
    </source>
</evidence>